<dbReference type="Pfam" id="PF01966">
    <property type="entry name" value="HD"/>
    <property type="match status" value="1"/>
</dbReference>
<protein>
    <submittedName>
        <fullName evidence="3">DNTP triphosphohydrolase, broad substrate specificity</fullName>
    </submittedName>
</protein>
<evidence type="ECO:0000259" key="2">
    <source>
        <dbReference type="PROSITE" id="PS51831"/>
    </source>
</evidence>
<reference evidence="3" key="1">
    <citation type="submission" date="2018-06" db="EMBL/GenBank/DDBJ databases">
        <authorList>
            <person name="Zhirakovskaya E."/>
        </authorList>
    </citation>
    <scope>NUCLEOTIDE SEQUENCE</scope>
</reference>
<dbReference type="NCBIfam" id="NF003701">
    <property type="entry name" value="PRK05318.1"/>
    <property type="match status" value="1"/>
</dbReference>
<dbReference type="PROSITE" id="PS51831">
    <property type="entry name" value="HD"/>
    <property type="match status" value="1"/>
</dbReference>
<dbReference type="InterPro" id="IPR006261">
    <property type="entry name" value="dGTPase"/>
</dbReference>
<dbReference type="InterPro" id="IPR003607">
    <property type="entry name" value="HD/PDEase_dom"/>
</dbReference>
<keyword evidence="1 3" id="KW-0378">Hydrolase</keyword>
<dbReference type="SMART" id="SM00471">
    <property type="entry name" value="HDc"/>
    <property type="match status" value="1"/>
</dbReference>
<dbReference type="NCBIfam" id="NF041026">
    <property type="entry name" value="antiphage_dGTPase"/>
    <property type="match status" value="1"/>
</dbReference>
<dbReference type="InterPro" id="IPR023023">
    <property type="entry name" value="dNTPase_2"/>
</dbReference>
<dbReference type="EMBL" id="UOFP01000316">
    <property type="protein sequence ID" value="VAW90270.1"/>
    <property type="molecule type" value="Genomic_DNA"/>
</dbReference>
<dbReference type="HAMAP" id="MF_01212">
    <property type="entry name" value="dGTPase_type2"/>
    <property type="match status" value="1"/>
</dbReference>
<organism evidence="3">
    <name type="scientific">hydrothermal vent metagenome</name>
    <dbReference type="NCBI Taxonomy" id="652676"/>
    <lineage>
        <taxon>unclassified sequences</taxon>
        <taxon>metagenomes</taxon>
        <taxon>ecological metagenomes</taxon>
    </lineage>
</organism>
<dbReference type="InterPro" id="IPR026875">
    <property type="entry name" value="PHydrolase_assoc_dom"/>
</dbReference>
<evidence type="ECO:0000256" key="1">
    <source>
        <dbReference type="ARBA" id="ARBA00022801"/>
    </source>
</evidence>
<dbReference type="PANTHER" id="PTHR11373:SF40">
    <property type="entry name" value="DEOXYGUANOSINETRIPHOSPHATE TRIPHOSPHOHYDROLASE-LIKE PROTEIN 2"/>
    <property type="match status" value="1"/>
</dbReference>
<dbReference type="CDD" id="cd00077">
    <property type="entry name" value="HDc"/>
    <property type="match status" value="1"/>
</dbReference>
<dbReference type="AlphaFoldDB" id="A0A3B0ZM62"/>
<dbReference type="PANTHER" id="PTHR11373">
    <property type="entry name" value="DEOXYNUCLEOSIDE TRIPHOSPHATE TRIPHOSPHOHYDROLASE"/>
    <property type="match status" value="1"/>
</dbReference>
<gene>
    <name evidence="3" type="ORF">MNBD_GAMMA18-2327</name>
</gene>
<dbReference type="InterPro" id="IPR050135">
    <property type="entry name" value="dGTPase-like"/>
</dbReference>
<dbReference type="GO" id="GO:0006203">
    <property type="term" value="P:dGTP catabolic process"/>
    <property type="evidence" value="ECO:0007669"/>
    <property type="project" value="TreeGrafter"/>
</dbReference>
<sequence length="438" mass="50526">MNEWLARRYNKEQHRGGFIATTPESNYQRDRARVIHSAALRSLQSKTQVLSVGESDFYRTRLTHSLEVAQIGSGICETLHDKYRDDADIQHWLPSMPLIEAISLCHDLGHPPFGHGGEVALNHMMYTHGGFEGNGQTLRIIARLGEYSPEQGFNLTRRTLLGVLKYPVLYSDVANYPDDLELHDSSNISRWEPPKCIMDDETEILEWILEPFSAQDRQQFRTLQQHPNRHHRAIFKAFDTSIMEIADDIAYGVHDLEDALTMRLVDFHHWKKEVVEPIIALGDNDVSREIEFYNQKLFADKKARKHAISKLVGFLVQHIEIQRCESFAHPLLTYQATLISPAHEILSLLKAFIFKHVIKSPEVQALEFKGQHMIQRLFKVLNENPMRLLPEEHQLLYQSANNPQRVICDYIASLTDSQATKLYHKLFTPSTGSIFERL</sequence>
<dbReference type="InterPro" id="IPR006674">
    <property type="entry name" value="HD_domain"/>
</dbReference>
<dbReference type="SUPFAM" id="SSF109604">
    <property type="entry name" value="HD-domain/PDEase-like"/>
    <property type="match status" value="1"/>
</dbReference>
<dbReference type="Pfam" id="PF13286">
    <property type="entry name" value="HD_assoc"/>
    <property type="match status" value="1"/>
</dbReference>
<dbReference type="Gene3D" id="1.10.3210.10">
    <property type="entry name" value="Hypothetical protein af1432"/>
    <property type="match status" value="1"/>
</dbReference>
<proteinExistence type="inferred from homology"/>
<dbReference type="GO" id="GO:0008832">
    <property type="term" value="F:dGTPase activity"/>
    <property type="evidence" value="ECO:0007669"/>
    <property type="project" value="TreeGrafter"/>
</dbReference>
<feature type="domain" description="HD" evidence="2">
    <location>
        <begin position="61"/>
        <end position="252"/>
    </location>
</feature>
<accession>A0A3B0ZM62</accession>
<evidence type="ECO:0000313" key="3">
    <source>
        <dbReference type="EMBL" id="VAW90270.1"/>
    </source>
</evidence>
<name>A0A3B0ZM62_9ZZZZ</name>
<dbReference type="NCBIfam" id="TIGR01353">
    <property type="entry name" value="dGTP_triPase"/>
    <property type="match status" value="1"/>
</dbReference>